<dbReference type="EMBL" id="CP119180">
    <property type="protein sequence ID" value="WOB78463.1"/>
    <property type="molecule type" value="Genomic_DNA"/>
</dbReference>
<sequence>MDISWMNIGEFLKAAVPSIIAGIVAWVAIQNWITAKNKLALDLFDRRYAAWSRLSDLIEKRRGEKEPVLQQPVFLVPFTDVQIALGREIKEARFLFGPEVQAQLLVVEKGLTDTAHWKTAHDFVPPEHDLEGQRRLAETIKTWFFHSQKTTKEISILGQLVEPYMMVNQIAVNRPAEPFTARFRKRKA</sequence>
<proteinExistence type="predicted"/>
<evidence type="ECO:0000313" key="2">
    <source>
        <dbReference type="Proteomes" id="UP001302493"/>
    </source>
</evidence>
<evidence type="ECO:0000313" key="1">
    <source>
        <dbReference type="EMBL" id="WOB78463.1"/>
    </source>
</evidence>
<protein>
    <submittedName>
        <fullName evidence="1">Uncharacterized protein</fullName>
    </submittedName>
</protein>
<organism evidence="1 2">
    <name type="scientific">Brevundimonas nasdae</name>
    <dbReference type="NCBI Taxonomy" id="172043"/>
    <lineage>
        <taxon>Bacteria</taxon>
        <taxon>Pseudomonadati</taxon>
        <taxon>Pseudomonadota</taxon>
        <taxon>Alphaproteobacteria</taxon>
        <taxon>Caulobacterales</taxon>
        <taxon>Caulobacteraceae</taxon>
        <taxon>Brevundimonas</taxon>
    </lineage>
</organism>
<name>A0ACD4VLR6_9CAUL</name>
<gene>
    <name evidence="1" type="ORF">PZA08_14340</name>
</gene>
<reference evidence="1" key="1">
    <citation type="submission" date="2023-03" db="EMBL/GenBank/DDBJ databases">
        <title>Genome sequence of Brevundimonas nasdae SJTX8.</title>
        <authorList>
            <person name="Liang R."/>
        </authorList>
    </citation>
    <scope>NUCLEOTIDE SEQUENCE</scope>
    <source>
        <strain evidence="1">X8</strain>
    </source>
</reference>
<accession>A0ACD4VLR6</accession>
<dbReference type="Proteomes" id="UP001302493">
    <property type="component" value="Chromosome"/>
</dbReference>
<keyword evidence="2" id="KW-1185">Reference proteome</keyword>